<evidence type="ECO:0000313" key="8">
    <source>
        <dbReference type="EMBL" id="GIM73246.1"/>
    </source>
</evidence>
<protein>
    <submittedName>
        <fullName evidence="8">Monooxygenase flavin-binding family protein</fullName>
    </submittedName>
</protein>
<name>A0A919SJL9_9ACTN</name>
<evidence type="ECO:0000256" key="3">
    <source>
        <dbReference type="ARBA" id="ARBA00022630"/>
    </source>
</evidence>
<dbReference type="PRINTS" id="PR00411">
    <property type="entry name" value="PNDRDTASEI"/>
</dbReference>
<dbReference type="EMBL" id="BOQL01000043">
    <property type="protein sequence ID" value="GIM73246.1"/>
    <property type="molecule type" value="Genomic_DNA"/>
</dbReference>
<keyword evidence="5" id="KW-0521">NADP</keyword>
<comment type="cofactor">
    <cofactor evidence="1">
        <name>FAD</name>
        <dbReference type="ChEBI" id="CHEBI:57692"/>
    </cofactor>
</comment>
<evidence type="ECO:0000256" key="6">
    <source>
        <dbReference type="ARBA" id="ARBA00023002"/>
    </source>
</evidence>
<evidence type="ECO:0000256" key="5">
    <source>
        <dbReference type="ARBA" id="ARBA00022857"/>
    </source>
</evidence>
<organism evidence="8 9">
    <name type="scientific">Actinoplanes auranticolor</name>
    <dbReference type="NCBI Taxonomy" id="47988"/>
    <lineage>
        <taxon>Bacteria</taxon>
        <taxon>Bacillati</taxon>
        <taxon>Actinomycetota</taxon>
        <taxon>Actinomycetes</taxon>
        <taxon>Micromonosporales</taxon>
        <taxon>Micromonosporaceae</taxon>
        <taxon>Actinoplanes</taxon>
    </lineage>
</organism>
<dbReference type="Pfam" id="PF13450">
    <property type="entry name" value="NAD_binding_8"/>
    <property type="match status" value="1"/>
</dbReference>
<keyword evidence="6" id="KW-0560">Oxidoreductase</keyword>
<gene>
    <name evidence="8" type="ORF">Aau02nite_55040</name>
</gene>
<evidence type="ECO:0000256" key="7">
    <source>
        <dbReference type="ARBA" id="ARBA00023033"/>
    </source>
</evidence>
<keyword evidence="4" id="KW-0274">FAD</keyword>
<evidence type="ECO:0000256" key="4">
    <source>
        <dbReference type="ARBA" id="ARBA00022827"/>
    </source>
</evidence>
<dbReference type="Pfam" id="PF00743">
    <property type="entry name" value="FMO-like"/>
    <property type="match status" value="1"/>
</dbReference>
<proteinExistence type="inferred from homology"/>
<dbReference type="AlphaFoldDB" id="A0A919SJL9"/>
<dbReference type="GO" id="GO:0050660">
    <property type="term" value="F:flavin adenine dinucleotide binding"/>
    <property type="evidence" value="ECO:0007669"/>
    <property type="project" value="InterPro"/>
</dbReference>
<dbReference type="InterPro" id="IPR051820">
    <property type="entry name" value="FAD-binding_MO"/>
</dbReference>
<dbReference type="InterPro" id="IPR020946">
    <property type="entry name" value="Flavin_mOase-like"/>
</dbReference>
<accession>A0A919SJL9</accession>
<evidence type="ECO:0000256" key="2">
    <source>
        <dbReference type="ARBA" id="ARBA00010139"/>
    </source>
</evidence>
<evidence type="ECO:0000313" key="9">
    <source>
        <dbReference type="Proteomes" id="UP000681340"/>
    </source>
</evidence>
<keyword evidence="3" id="KW-0285">Flavoprotein</keyword>
<comment type="caution">
    <text evidence="8">The sequence shown here is derived from an EMBL/GenBank/DDBJ whole genome shotgun (WGS) entry which is preliminary data.</text>
</comment>
<reference evidence="8" key="1">
    <citation type="submission" date="2021-03" db="EMBL/GenBank/DDBJ databases">
        <title>Whole genome shotgun sequence of Actinoplanes auranticolor NBRC 12245.</title>
        <authorList>
            <person name="Komaki H."/>
            <person name="Tamura T."/>
        </authorList>
    </citation>
    <scope>NUCLEOTIDE SEQUENCE</scope>
    <source>
        <strain evidence="8">NBRC 12245</strain>
    </source>
</reference>
<dbReference type="Gene3D" id="3.50.50.60">
    <property type="entry name" value="FAD/NAD(P)-binding domain"/>
    <property type="match status" value="3"/>
</dbReference>
<dbReference type="FunFam" id="3.50.50.60:FF:000228">
    <property type="entry name" value="FAD-containing monooxygenase EthA"/>
    <property type="match status" value="1"/>
</dbReference>
<dbReference type="Proteomes" id="UP000681340">
    <property type="component" value="Unassembled WGS sequence"/>
</dbReference>
<dbReference type="PANTHER" id="PTHR43872:SF1">
    <property type="entry name" value="MONOOXYGENASE, PUTATIVE (AFU_ORTHOLOGUE AFUA_8G02570)-RELATED"/>
    <property type="match status" value="1"/>
</dbReference>
<comment type="similarity">
    <text evidence="2">Belongs to the FAD-binding monooxygenase family.</text>
</comment>
<dbReference type="PANTHER" id="PTHR43872">
    <property type="entry name" value="MONOOXYGENASE, PUTATIVE (AFU_ORTHOLOGUE AFUA_8G02570)-RELATED"/>
    <property type="match status" value="1"/>
</dbReference>
<dbReference type="GO" id="GO:0004499">
    <property type="term" value="F:N,N-dimethylaniline monooxygenase activity"/>
    <property type="evidence" value="ECO:0007669"/>
    <property type="project" value="InterPro"/>
</dbReference>
<keyword evidence="9" id="KW-1185">Reference proteome</keyword>
<keyword evidence="7 8" id="KW-0503">Monooxygenase</keyword>
<evidence type="ECO:0000256" key="1">
    <source>
        <dbReference type="ARBA" id="ARBA00001974"/>
    </source>
</evidence>
<sequence length="476" mass="53020">MSEHREVLVIGAGLSGIGAAYRLQTRCPGRSYAILEAREASGGTWDLFRYPGVRSDSDMFTLGYPFRPWREPKTIAAGATILEYLRDTAAEYGIDKHIHYGRRVVGASWSTAEARWTVRTDTGEEWTCSFLYVCTGYYRYDSGYEADFPGRESFTGAIVHPQHWPEDLDYAGRRVVIIGSGATAVTLVPAMAEQAAHVTMLQRSPSYLLSLPAREGGARLVGPRVVRARNVLLTWALFQASRRWPARVANVLRDGVARQLPADVPVDPHFVPRYDPWDQRLCVVPDGDLFAAMRAGRASVVTATIDAFTPHGIRLTGGEHLDADVIVTATGLTMVAFGEIALTVDGRPIDAHDLHVYKGMMFDGVPNLAWCVGYTNASWTLRADLTSTYVCRLLNYLDRHRIDIATPRLPAAAHDIGEPLMNLSSGYVRRAAAVLPRQSDRRAWRMLNNYLLDMPRMRLSRIDDGDMMFVRTRTGE</sequence>
<dbReference type="SUPFAM" id="SSF51905">
    <property type="entry name" value="FAD/NAD(P)-binding domain"/>
    <property type="match status" value="1"/>
</dbReference>
<dbReference type="RefSeq" id="WP_212991425.1">
    <property type="nucleotide sequence ID" value="NZ_BAABEA010000049.1"/>
</dbReference>
<dbReference type="InterPro" id="IPR036188">
    <property type="entry name" value="FAD/NAD-bd_sf"/>
</dbReference>
<dbReference type="GO" id="GO:0050661">
    <property type="term" value="F:NADP binding"/>
    <property type="evidence" value="ECO:0007669"/>
    <property type="project" value="InterPro"/>
</dbReference>